<evidence type="ECO:0008006" key="4">
    <source>
        <dbReference type="Google" id="ProtNLM"/>
    </source>
</evidence>
<dbReference type="PANTHER" id="PTHR21974">
    <property type="entry name" value="RE15880P"/>
    <property type="match status" value="1"/>
</dbReference>
<feature type="coiled-coil region" evidence="1">
    <location>
        <begin position="107"/>
        <end position="141"/>
    </location>
</feature>
<reference evidence="2" key="2">
    <citation type="submission" date="2023-05" db="EMBL/GenBank/DDBJ databases">
        <authorList>
            <consortium name="Lawrence Berkeley National Laboratory"/>
            <person name="Steindorff A."/>
            <person name="Hensen N."/>
            <person name="Bonometti L."/>
            <person name="Westerberg I."/>
            <person name="Brannstrom I.O."/>
            <person name="Guillou S."/>
            <person name="Cros-Aarteil S."/>
            <person name="Calhoun S."/>
            <person name="Haridas S."/>
            <person name="Kuo A."/>
            <person name="Mondo S."/>
            <person name="Pangilinan J."/>
            <person name="Riley R."/>
            <person name="Labutti K."/>
            <person name="Andreopoulos B."/>
            <person name="Lipzen A."/>
            <person name="Chen C."/>
            <person name="Yanf M."/>
            <person name="Daum C."/>
            <person name="Ng V."/>
            <person name="Clum A."/>
            <person name="Ohm R."/>
            <person name="Martin F."/>
            <person name="Silar P."/>
            <person name="Natvig D."/>
            <person name="Lalanne C."/>
            <person name="Gautier V."/>
            <person name="Ament-Velasquez S.L."/>
            <person name="Kruys A."/>
            <person name="Hutchinson M.I."/>
            <person name="Powell A.J."/>
            <person name="Barry K."/>
            <person name="Miller A.N."/>
            <person name="Grigoriev I.V."/>
            <person name="Debuchy R."/>
            <person name="Gladieux P."/>
            <person name="Thoren M.H."/>
            <person name="Johannesson H."/>
        </authorList>
    </citation>
    <scope>NUCLEOTIDE SEQUENCE</scope>
    <source>
        <strain evidence="2">PSN243</strain>
    </source>
</reference>
<accession>A0AAV9GCM6</accession>
<name>A0AAV9GCM6_9PEZI</name>
<evidence type="ECO:0000313" key="3">
    <source>
        <dbReference type="Proteomes" id="UP001321760"/>
    </source>
</evidence>
<sequence>MTPLESKIAQAALKNRELLAVLSATDHAPSALSQQRRLVADLQAALDESDRKLAFLEEKRHKEFNEHKAYRDSVMRRYLYKVSGKADKFAEKAKKEETEYFAVLQKEQQYQGVNQDLREQLGKAKEEVRRLEGEVARHEGAQGELDRLYEVIFGGPTEGLPEEDAAEEKVRVAMGGYAAARGRAEEEHMAVSLLGEAQKRMVSALRNMQEALQASTYDMWSSNSFADMMERNALHRAEAETISARMQVVQAQRFSPQVPDLPPVEINQGHLLRDVFFDNVWTDMKFHQEIQKSTARVQQAAARLDQIAADAQGRFGALDAEFRRKEKELHDARAALQKVREAAFERLSEPPPAY</sequence>
<evidence type="ECO:0000256" key="1">
    <source>
        <dbReference type="SAM" id="Coils"/>
    </source>
</evidence>
<comment type="caution">
    <text evidence="2">The sequence shown here is derived from an EMBL/GenBank/DDBJ whole genome shotgun (WGS) entry which is preliminary data.</text>
</comment>
<dbReference type="PANTHER" id="PTHR21974:SF2">
    <property type="entry name" value="RE15880P"/>
    <property type="match status" value="1"/>
</dbReference>
<evidence type="ECO:0000313" key="2">
    <source>
        <dbReference type="EMBL" id="KAK4446170.1"/>
    </source>
</evidence>
<proteinExistence type="predicted"/>
<protein>
    <recommendedName>
        <fullName evidence="4">DUF4200 domain-containing protein</fullName>
    </recommendedName>
</protein>
<keyword evidence="1" id="KW-0175">Coiled coil</keyword>
<gene>
    <name evidence="2" type="ORF">QBC34DRAFT_357167</name>
</gene>
<reference evidence="2" key="1">
    <citation type="journal article" date="2023" name="Mol. Phylogenet. Evol.">
        <title>Genome-scale phylogeny and comparative genomics of the fungal order Sordariales.</title>
        <authorList>
            <person name="Hensen N."/>
            <person name="Bonometti L."/>
            <person name="Westerberg I."/>
            <person name="Brannstrom I.O."/>
            <person name="Guillou S."/>
            <person name="Cros-Aarteil S."/>
            <person name="Calhoun S."/>
            <person name="Haridas S."/>
            <person name="Kuo A."/>
            <person name="Mondo S."/>
            <person name="Pangilinan J."/>
            <person name="Riley R."/>
            <person name="LaButti K."/>
            <person name="Andreopoulos B."/>
            <person name="Lipzen A."/>
            <person name="Chen C."/>
            <person name="Yan M."/>
            <person name="Daum C."/>
            <person name="Ng V."/>
            <person name="Clum A."/>
            <person name="Steindorff A."/>
            <person name="Ohm R.A."/>
            <person name="Martin F."/>
            <person name="Silar P."/>
            <person name="Natvig D.O."/>
            <person name="Lalanne C."/>
            <person name="Gautier V."/>
            <person name="Ament-Velasquez S.L."/>
            <person name="Kruys A."/>
            <person name="Hutchinson M.I."/>
            <person name="Powell A.J."/>
            <person name="Barry K."/>
            <person name="Miller A.N."/>
            <person name="Grigoriev I.V."/>
            <person name="Debuchy R."/>
            <person name="Gladieux P."/>
            <person name="Hiltunen Thoren M."/>
            <person name="Johannesson H."/>
        </authorList>
    </citation>
    <scope>NUCLEOTIDE SEQUENCE</scope>
    <source>
        <strain evidence="2">PSN243</strain>
    </source>
</reference>
<keyword evidence="3" id="KW-1185">Reference proteome</keyword>
<dbReference type="Proteomes" id="UP001321760">
    <property type="component" value="Unassembled WGS sequence"/>
</dbReference>
<organism evidence="2 3">
    <name type="scientific">Podospora aff. communis PSN243</name>
    <dbReference type="NCBI Taxonomy" id="3040156"/>
    <lineage>
        <taxon>Eukaryota</taxon>
        <taxon>Fungi</taxon>
        <taxon>Dikarya</taxon>
        <taxon>Ascomycota</taxon>
        <taxon>Pezizomycotina</taxon>
        <taxon>Sordariomycetes</taxon>
        <taxon>Sordariomycetidae</taxon>
        <taxon>Sordariales</taxon>
        <taxon>Podosporaceae</taxon>
        <taxon>Podospora</taxon>
    </lineage>
</organism>
<feature type="coiled-coil region" evidence="1">
    <location>
        <begin position="32"/>
        <end position="66"/>
    </location>
</feature>
<dbReference type="AlphaFoldDB" id="A0AAV9GCM6"/>
<dbReference type="EMBL" id="MU865959">
    <property type="protein sequence ID" value="KAK4446170.1"/>
    <property type="molecule type" value="Genomic_DNA"/>
</dbReference>